<gene>
    <name evidence="1" type="ORF">V1478_015395</name>
</gene>
<reference evidence="1 2" key="1">
    <citation type="journal article" date="2024" name="Ann. Entomol. Soc. Am.">
        <title>Genomic analyses of the southern and eastern yellowjacket wasps (Hymenoptera: Vespidae) reveal evolutionary signatures of social life.</title>
        <authorList>
            <person name="Catto M.A."/>
            <person name="Caine P.B."/>
            <person name="Orr S.E."/>
            <person name="Hunt B.G."/>
            <person name="Goodisman M.A.D."/>
        </authorList>
    </citation>
    <scope>NUCLEOTIDE SEQUENCE [LARGE SCALE GENOMIC DNA]</scope>
    <source>
        <strain evidence="1">233</strain>
        <tissue evidence="1">Head and thorax</tissue>
    </source>
</reference>
<sequence length="152" mass="17877">MVWEDRLSVKELTEMKKKTPRFPSRERNFAMRRRGPRRSASLILPNASPIGAPPIEEEPAYLYEEPCNDNLSILFAKHRTSQTISKGFRGEKYDVKIVVCLTIVIFFHGSYLRNKIYQRNIFTELNRVVQSNFVRNSIVRLRWTLHDIHIGD</sequence>
<dbReference type="EMBL" id="JAUDFV010000155">
    <property type="protein sequence ID" value="KAL2715697.1"/>
    <property type="molecule type" value="Genomic_DNA"/>
</dbReference>
<proteinExistence type="predicted"/>
<comment type="caution">
    <text evidence="1">The sequence shown here is derived from an EMBL/GenBank/DDBJ whole genome shotgun (WGS) entry which is preliminary data.</text>
</comment>
<protein>
    <submittedName>
        <fullName evidence="1">Prickle planar cell polarity protein 3-A isoform X5</fullName>
    </submittedName>
</protein>
<keyword evidence="2" id="KW-1185">Reference proteome</keyword>
<accession>A0ABD2A4Z5</accession>
<dbReference type="Proteomes" id="UP001607302">
    <property type="component" value="Unassembled WGS sequence"/>
</dbReference>
<dbReference type="AlphaFoldDB" id="A0ABD2A4Z5"/>
<evidence type="ECO:0000313" key="2">
    <source>
        <dbReference type="Proteomes" id="UP001607302"/>
    </source>
</evidence>
<name>A0ABD2A4Z5_VESSQ</name>
<evidence type="ECO:0000313" key="1">
    <source>
        <dbReference type="EMBL" id="KAL2715697.1"/>
    </source>
</evidence>
<organism evidence="1 2">
    <name type="scientific">Vespula squamosa</name>
    <name type="common">Southern yellow jacket</name>
    <name type="synonym">Wasp</name>
    <dbReference type="NCBI Taxonomy" id="30214"/>
    <lineage>
        <taxon>Eukaryota</taxon>
        <taxon>Metazoa</taxon>
        <taxon>Ecdysozoa</taxon>
        <taxon>Arthropoda</taxon>
        <taxon>Hexapoda</taxon>
        <taxon>Insecta</taxon>
        <taxon>Pterygota</taxon>
        <taxon>Neoptera</taxon>
        <taxon>Endopterygota</taxon>
        <taxon>Hymenoptera</taxon>
        <taxon>Apocrita</taxon>
        <taxon>Aculeata</taxon>
        <taxon>Vespoidea</taxon>
        <taxon>Vespidae</taxon>
        <taxon>Vespinae</taxon>
        <taxon>Vespula</taxon>
    </lineage>
</organism>